<organism evidence="3 4">
    <name type="scientific">Corynespora cassiicola Philippines</name>
    <dbReference type="NCBI Taxonomy" id="1448308"/>
    <lineage>
        <taxon>Eukaryota</taxon>
        <taxon>Fungi</taxon>
        <taxon>Dikarya</taxon>
        <taxon>Ascomycota</taxon>
        <taxon>Pezizomycotina</taxon>
        <taxon>Dothideomycetes</taxon>
        <taxon>Pleosporomycetidae</taxon>
        <taxon>Pleosporales</taxon>
        <taxon>Corynesporascaceae</taxon>
        <taxon>Corynespora</taxon>
    </lineage>
</organism>
<dbReference type="PROSITE" id="PS00463">
    <property type="entry name" value="ZN2_CY6_FUNGAL_1"/>
    <property type="match status" value="1"/>
</dbReference>
<dbReference type="InterPro" id="IPR053175">
    <property type="entry name" value="DHMBA_Reg_Transcription_Factor"/>
</dbReference>
<dbReference type="PANTHER" id="PTHR38791">
    <property type="entry name" value="ZN(II)2CYS6 TRANSCRIPTION FACTOR (EUROFUNG)-RELATED-RELATED"/>
    <property type="match status" value="1"/>
</dbReference>
<dbReference type="Proteomes" id="UP000240883">
    <property type="component" value="Unassembled WGS sequence"/>
</dbReference>
<evidence type="ECO:0000256" key="1">
    <source>
        <dbReference type="ARBA" id="ARBA00023242"/>
    </source>
</evidence>
<feature type="domain" description="Zn(2)-C6 fungal-type" evidence="2">
    <location>
        <begin position="9"/>
        <end position="37"/>
    </location>
</feature>
<reference evidence="3 4" key="1">
    <citation type="journal article" date="2018" name="Front. Microbiol.">
        <title>Genome-Wide Analysis of Corynespora cassiicola Leaf Fall Disease Putative Effectors.</title>
        <authorList>
            <person name="Lopez D."/>
            <person name="Ribeiro S."/>
            <person name="Label P."/>
            <person name="Fumanal B."/>
            <person name="Venisse J.S."/>
            <person name="Kohler A."/>
            <person name="de Oliveira R.R."/>
            <person name="Labutti K."/>
            <person name="Lipzen A."/>
            <person name="Lail K."/>
            <person name="Bauer D."/>
            <person name="Ohm R.A."/>
            <person name="Barry K.W."/>
            <person name="Spatafora J."/>
            <person name="Grigoriev I.V."/>
            <person name="Martin F.M."/>
            <person name="Pujade-Renaud V."/>
        </authorList>
    </citation>
    <scope>NUCLEOTIDE SEQUENCE [LARGE SCALE GENOMIC DNA]</scope>
    <source>
        <strain evidence="3 4">Philippines</strain>
    </source>
</reference>
<evidence type="ECO:0000259" key="2">
    <source>
        <dbReference type="PROSITE" id="PS50048"/>
    </source>
</evidence>
<evidence type="ECO:0000313" key="4">
    <source>
        <dbReference type="Proteomes" id="UP000240883"/>
    </source>
</evidence>
<protein>
    <recommendedName>
        <fullName evidence="2">Zn(2)-C6 fungal-type domain-containing protein</fullName>
    </recommendedName>
</protein>
<dbReference type="InterPro" id="IPR021858">
    <property type="entry name" value="Fun_TF"/>
</dbReference>
<dbReference type="InterPro" id="IPR001138">
    <property type="entry name" value="Zn2Cys6_DnaBD"/>
</dbReference>
<dbReference type="EMBL" id="KZ678150">
    <property type="protein sequence ID" value="PSN60145.1"/>
    <property type="molecule type" value="Genomic_DNA"/>
</dbReference>
<dbReference type="PROSITE" id="PS50048">
    <property type="entry name" value="ZN2_CY6_FUNGAL_2"/>
    <property type="match status" value="1"/>
</dbReference>
<proteinExistence type="predicted"/>
<dbReference type="InterPro" id="IPR036864">
    <property type="entry name" value="Zn2-C6_fun-type_DNA-bd_sf"/>
</dbReference>
<dbReference type="SUPFAM" id="SSF57701">
    <property type="entry name" value="Zn2/Cys6 DNA-binding domain"/>
    <property type="match status" value="1"/>
</dbReference>
<dbReference type="AlphaFoldDB" id="A0A2T2N3X1"/>
<sequence>MVNHGRLKGCNTCRRRRVKCDEKKPVCSRCINGGFACLGYERNDEFVQIRFKDETDSVRQRKSKPRNKPSVATVKWDANPEPADQTAIAPIMLPDGESVSLGFFIRNFATTGRSIASCRGFFENVVPMLHTAPSDSATSLAAYSVATFMFSRFRREQSIHEMAMRCLGRALKRLRNELNRPASRIGPPTLMAILMLQFQDNLAAAMCFHPAARTHQEGALALVMKLPPKILQSYEGRRLLQYLLSTEVSTAIREQRSLSGDFASRPSLLSESWQLNPAGRLDLVGIMAAEIQSRFRQLIKLHSFYCIITLRVLAHIRSSAWFDEYGGEKSNNSEVAVIQRQLGSTVDAILASVPFHLGNRTSVPVEDEHVKEGLVFPGYHNSHSQISSKLWESSDGIMPQEDHNRHAVSMGPWHILIPLTFLVTRMYEWEICCDSCRGLVQQDQLEFSRDHLLRSMMLMNISRAEIVPVGFGKTDTFVFMMKLREAMGMAQVP</sequence>
<accession>A0A2T2N3X1</accession>
<dbReference type="GO" id="GO:0000981">
    <property type="term" value="F:DNA-binding transcription factor activity, RNA polymerase II-specific"/>
    <property type="evidence" value="ECO:0007669"/>
    <property type="project" value="InterPro"/>
</dbReference>
<dbReference type="OrthoDB" id="2991872at2759"/>
<dbReference type="STRING" id="1448308.A0A2T2N3X1"/>
<evidence type="ECO:0000313" key="3">
    <source>
        <dbReference type="EMBL" id="PSN60145.1"/>
    </source>
</evidence>
<name>A0A2T2N3X1_CORCC</name>
<dbReference type="Pfam" id="PF11951">
    <property type="entry name" value="Fungal_trans_2"/>
    <property type="match status" value="1"/>
</dbReference>
<dbReference type="CDD" id="cd00067">
    <property type="entry name" value="GAL4"/>
    <property type="match status" value="1"/>
</dbReference>
<dbReference type="GO" id="GO:0008270">
    <property type="term" value="F:zinc ion binding"/>
    <property type="evidence" value="ECO:0007669"/>
    <property type="project" value="InterPro"/>
</dbReference>
<dbReference type="SMART" id="SM00066">
    <property type="entry name" value="GAL4"/>
    <property type="match status" value="1"/>
</dbReference>
<dbReference type="Gene3D" id="4.10.240.10">
    <property type="entry name" value="Zn(2)-C6 fungal-type DNA-binding domain"/>
    <property type="match status" value="1"/>
</dbReference>
<keyword evidence="4" id="KW-1185">Reference proteome</keyword>
<keyword evidence="1" id="KW-0539">Nucleus</keyword>
<gene>
    <name evidence="3" type="ORF">BS50DRAFT_681674</name>
</gene>
<dbReference type="Pfam" id="PF00172">
    <property type="entry name" value="Zn_clus"/>
    <property type="match status" value="1"/>
</dbReference>